<dbReference type="CDD" id="cd02440">
    <property type="entry name" value="AdoMet_MTases"/>
    <property type="match status" value="1"/>
</dbReference>
<dbReference type="Proteomes" id="UP000176944">
    <property type="component" value="Chromosome"/>
</dbReference>
<organism evidence="4">
    <name type="scientific">Moorena producens (strain JHB)</name>
    <dbReference type="NCBI Taxonomy" id="1454205"/>
    <lineage>
        <taxon>Bacteria</taxon>
        <taxon>Bacillati</taxon>
        <taxon>Cyanobacteriota</taxon>
        <taxon>Cyanophyceae</taxon>
        <taxon>Coleofasciculales</taxon>
        <taxon>Coleofasciculaceae</taxon>
        <taxon>Moorena</taxon>
    </lineage>
</organism>
<keyword evidence="2 4" id="KW-0808">Transferase</keyword>
<dbReference type="GO" id="GO:0032259">
    <property type="term" value="P:methylation"/>
    <property type="evidence" value="ECO:0007669"/>
    <property type="project" value="UniProtKB-KW"/>
</dbReference>
<dbReference type="EC" id="2.1.1.-" evidence="4"/>
<dbReference type="SUPFAM" id="SSF53335">
    <property type="entry name" value="S-adenosyl-L-methionine-dependent methyltransferases"/>
    <property type="match status" value="1"/>
</dbReference>
<dbReference type="InterPro" id="IPR029063">
    <property type="entry name" value="SAM-dependent_MTases_sf"/>
</dbReference>
<dbReference type="AlphaFoldDB" id="A0A1D9G553"/>
<evidence type="ECO:0000256" key="1">
    <source>
        <dbReference type="ARBA" id="ARBA00022603"/>
    </source>
</evidence>
<reference evidence="4" key="2">
    <citation type="submission" date="2022-10" db="EMBL/GenBank/DDBJ databases">
        <authorList>
            <person name="Ngo T.-E."/>
        </authorList>
    </citation>
    <scope>NUCLEOTIDE SEQUENCE</scope>
    <source>
        <strain evidence="4">JHB</strain>
    </source>
</reference>
<keyword evidence="1 4" id="KW-0489">Methyltransferase</keyword>
<name>A0A1D9G553_MOOP1</name>
<accession>A0A1D9G553</accession>
<evidence type="ECO:0000256" key="2">
    <source>
        <dbReference type="ARBA" id="ARBA00022679"/>
    </source>
</evidence>
<protein>
    <submittedName>
        <fullName evidence="4">Class I SAM-dependent methyltransferase</fullName>
        <ecNumber evidence="4">2.1.1.-</ecNumber>
    </submittedName>
</protein>
<keyword evidence="3" id="KW-0949">S-adenosyl-L-methionine</keyword>
<dbReference type="PANTHER" id="PTHR43167">
    <property type="entry name" value="PUTATIVE (AFU_ORTHOLOGUE AFUA_6G01830)-RELATED"/>
    <property type="match status" value="1"/>
</dbReference>
<reference evidence="4" key="1">
    <citation type="journal article" date="2017" name="Proc. Natl. Acad. Sci. U.S.A.">
        <title>Comparative genomics uncovers the prolific and distinctive metabolic potential of the cyanobacterial genus Moorea.</title>
        <authorList>
            <person name="Leao T."/>
            <person name="Castelao G."/>
            <person name="Korobeynikov A."/>
            <person name="Monroe E.A."/>
            <person name="Podell S."/>
            <person name="Glukhov E."/>
            <person name="Allen E.E."/>
            <person name="Gerwick W.H."/>
            <person name="Gerwick L."/>
        </authorList>
    </citation>
    <scope>NUCLEOTIDE SEQUENCE</scope>
    <source>
        <strain evidence="4">JHB</strain>
    </source>
</reference>
<dbReference type="PROSITE" id="PS51682">
    <property type="entry name" value="SAM_OMT_I"/>
    <property type="match status" value="1"/>
</dbReference>
<dbReference type="Gene3D" id="3.40.50.150">
    <property type="entry name" value="Vaccinia Virus protein VP39"/>
    <property type="match status" value="1"/>
</dbReference>
<dbReference type="GO" id="GO:0008171">
    <property type="term" value="F:O-methyltransferase activity"/>
    <property type="evidence" value="ECO:0007669"/>
    <property type="project" value="InterPro"/>
</dbReference>
<evidence type="ECO:0000256" key="3">
    <source>
        <dbReference type="ARBA" id="ARBA00022691"/>
    </source>
</evidence>
<proteinExistence type="predicted"/>
<dbReference type="EMBL" id="CP017708">
    <property type="protein sequence ID" value="AOY82746.2"/>
    <property type="molecule type" value="Genomic_DNA"/>
</dbReference>
<dbReference type="PANTHER" id="PTHR43167:SF1">
    <property type="entry name" value="PUTATIVE (AFU_ORTHOLOGUE AFUA_6G01830)-RELATED"/>
    <property type="match status" value="1"/>
</dbReference>
<gene>
    <name evidence="4" type="ORF">BJP36_25405</name>
</gene>
<evidence type="ECO:0000313" key="4">
    <source>
        <dbReference type="EMBL" id="AOY82746.2"/>
    </source>
</evidence>
<dbReference type="InterPro" id="IPR002935">
    <property type="entry name" value="SAM_O-MeTrfase"/>
</dbReference>
<dbReference type="Pfam" id="PF01596">
    <property type="entry name" value="Methyltransf_3"/>
    <property type="match status" value="1"/>
</dbReference>
<sequence>MGCWSRSRLSQSWSCSAGYSSIWLGLAAVENFGKVHTVDKAQAKVNMAKHNIAEAGLEGVVIIYHMSVLDFLEANDQCFDLVFFDADKSNYKRYFDYIDPLLKPGGMLIADNAINYEHLMKDFMDGLNNNPHYRGAIYSIDNGLVIYEKLPAQN</sequence>